<dbReference type="PANTHER" id="PTHR43156">
    <property type="entry name" value="STAGE II SPORULATION PROTEIN E-RELATED"/>
    <property type="match status" value="1"/>
</dbReference>
<evidence type="ECO:0000259" key="3">
    <source>
        <dbReference type="SMART" id="SM00331"/>
    </source>
</evidence>
<dbReference type="EMBL" id="CP073249">
    <property type="protein sequence ID" value="QUF03580.1"/>
    <property type="molecule type" value="Genomic_DNA"/>
</dbReference>
<evidence type="ECO:0000313" key="4">
    <source>
        <dbReference type="EMBL" id="QUF03580.1"/>
    </source>
</evidence>
<protein>
    <submittedName>
        <fullName evidence="4">Serine/threonine-protein phosphatase</fullName>
    </submittedName>
</protein>
<organism evidence="4 5">
    <name type="scientific">Actinosynnema pretiosum subsp. pretiosum</name>
    <dbReference type="NCBI Taxonomy" id="103721"/>
    <lineage>
        <taxon>Bacteria</taxon>
        <taxon>Bacillati</taxon>
        <taxon>Actinomycetota</taxon>
        <taxon>Actinomycetes</taxon>
        <taxon>Pseudonocardiales</taxon>
        <taxon>Pseudonocardiaceae</taxon>
        <taxon>Actinosynnema</taxon>
    </lineage>
</organism>
<dbReference type="InterPro" id="IPR052016">
    <property type="entry name" value="Bact_Sigma-Reg"/>
</dbReference>
<dbReference type="InterPro" id="IPR036457">
    <property type="entry name" value="PPM-type-like_dom_sf"/>
</dbReference>
<feature type="region of interest" description="Disordered" evidence="2">
    <location>
        <begin position="1"/>
        <end position="32"/>
    </location>
</feature>
<dbReference type="InterPro" id="IPR001932">
    <property type="entry name" value="PPM-type_phosphatase-like_dom"/>
</dbReference>
<dbReference type="AlphaFoldDB" id="A0AA45L676"/>
<dbReference type="PANTHER" id="PTHR43156:SF2">
    <property type="entry name" value="STAGE II SPORULATION PROTEIN E"/>
    <property type="match status" value="1"/>
</dbReference>
<name>A0AA45L676_9PSEU</name>
<keyword evidence="1" id="KW-0378">Hydrolase</keyword>
<reference evidence="4" key="1">
    <citation type="submission" date="2021-04" db="EMBL/GenBank/DDBJ databases">
        <title>Genomic sequence of Actinosynnema pretiosum subsp. pretiosum ATCC 31280 (C-14919).</title>
        <authorList>
            <person name="Bai L."/>
            <person name="Wang X."/>
            <person name="Xiao Y."/>
        </authorList>
    </citation>
    <scope>NUCLEOTIDE SEQUENCE</scope>
    <source>
        <strain evidence="4">ATCC 31280</strain>
    </source>
</reference>
<accession>A0AA45L676</accession>
<proteinExistence type="predicted"/>
<dbReference type="SMART" id="SM00331">
    <property type="entry name" value="PP2C_SIG"/>
    <property type="match status" value="1"/>
</dbReference>
<feature type="domain" description="PPM-type phosphatase" evidence="3">
    <location>
        <begin position="263"/>
        <end position="485"/>
    </location>
</feature>
<feature type="compositionally biased region" description="Gly residues" evidence="2">
    <location>
        <begin position="7"/>
        <end position="23"/>
    </location>
</feature>
<dbReference type="GO" id="GO:0016791">
    <property type="term" value="F:phosphatase activity"/>
    <property type="evidence" value="ECO:0007669"/>
    <property type="project" value="TreeGrafter"/>
</dbReference>
<sequence length="487" mass="50785">MAQGYWRGAGQGPAAGAEGGGQEGTAEGFTPESLTPENWRLLVGGLHEAVVVLDPEGVVRLANPPAEALFPDARVGVVAAPGGRSQQLGDGWVAHYRTPEDLLDGVTRRLDGAVDRDDALRAVVELAPAGHAVVVVPGQRGRLEWWRRSSGGDVVVSRGTRQVAEGVPGLTDVLDGVRESVELVEPGDAPWALQTGAPTKATAVPLTPGAALVCFGPSGDAELLRRFAERAAAAIAAGERFGEQRRTVDALRAGLLPTPLPQVAGARLAQVFEPAHRATMIGGDFYDVHPRDDGSAAFALGDVAGNGVEAAVHSGRVRQSLHTLLLVEQRPAQLLHLLNTALRAAGSRLFTTIVVGTFVPVQAGGLRMTLAAGGHPSPLVLRTGGRVDEIAVRGGIVGVLPEVRFSQATVTLSPGETLLLYSDGVTEARSRGDRAELFGDERLSEALAGCAGLGAQEIAERLRGVVFEWLGDAEHDDLTLLVVQAEG</sequence>
<dbReference type="Gene3D" id="3.60.40.10">
    <property type="entry name" value="PPM-type phosphatase domain"/>
    <property type="match status" value="1"/>
</dbReference>
<evidence type="ECO:0000256" key="2">
    <source>
        <dbReference type="SAM" id="MobiDB-lite"/>
    </source>
</evidence>
<dbReference type="Pfam" id="PF07228">
    <property type="entry name" value="SpoIIE"/>
    <property type="match status" value="1"/>
</dbReference>
<gene>
    <name evidence="4" type="ORF">KCV87_30015</name>
</gene>
<evidence type="ECO:0000256" key="1">
    <source>
        <dbReference type="ARBA" id="ARBA00022801"/>
    </source>
</evidence>
<dbReference type="Proteomes" id="UP000677152">
    <property type="component" value="Chromosome"/>
</dbReference>
<dbReference type="SUPFAM" id="SSF81606">
    <property type="entry name" value="PP2C-like"/>
    <property type="match status" value="1"/>
</dbReference>
<evidence type="ECO:0000313" key="5">
    <source>
        <dbReference type="Proteomes" id="UP000677152"/>
    </source>
</evidence>